<dbReference type="AlphaFoldDB" id="A0A397T1Z5"/>
<feature type="non-terminal residue" evidence="1">
    <location>
        <position position="119"/>
    </location>
</feature>
<organism evidence="1 2">
    <name type="scientific">Glomus cerebriforme</name>
    <dbReference type="NCBI Taxonomy" id="658196"/>
    <lineage>
        <taxon>Eukaryota</taxon>
        <taxon>Fungi</taxon>
        <taxon>Fungi incertae sedis</taxon>
        <taxon>Mucoromycota</taxon>
        <taxon>Glomeromycotina</taxon>
        <taxon>Glomeromycetes</taxon>
        <taxon>Glomerales</taxon>
        <taxon>Glomeraceae</taxon>
        <taxon>Glomus</taxon>
    </lineage>
</organism>
<dbReference type="OrthoDB" id="5600249at2759"/>
<comment type="caution">
    <text evidence="1">The sequence shown here is derived from an EMBL/GenBank/DDBJ whole genome shotgun (WGS) entry which is preliminary data.</text>
</comment>
<evidence type="ECO:0000313" key="2">
    <source>
        <dbReference type="Proteomes" id="UP000265703"/>
    </source>
</evidence>
<evidence type="ECO:0000313" key="1">
    <source>
        <dbReference type="EMBL" id="RIA90916.1"/>
    </source>
</evidence>
<protein>
    <submittedName>
        <fullName evidence="1">Uncharacterized protein</fullName>
    </submittedName>
</protein>
<keyword evidence="2" id="KW-1185">Reference proteome</keyword>
<dbReference type="Proteomes" id="UP000265703">
    <property type="component" value="Unassembled WGS sequence"/>
</dbReference>
<gene>
    <name evidence="1" type="ORF">C1645_822755</name>
</gene>
<proteinExistence type="predicted"/>
<dbReference type="EMBL" id="QKYT01000167">
    <property type="protein sequence ID" value="RIA90916.1"/>
    <property type="molecule type" value="Genomic_DNA"/>
</dbReference>
<accession>A0A397T1Z5</accession>
<sequence length="119" mass="13279">MSNSKPSLRPIAPKPQELVQNPGVIAVVTFLPPEIQEITVPTTNTLTTTKVSKKNNSQKVDSHEEETGWDDVNTGLLLSFLEDNFDIYRKNKSNFAKTAAAKIFPGKAWEQIKNKLARL</sequence>
<name>A0A397T1Z5_9GLOM</name>
<reference evidence="1 2" key="1">
    <citation type="submission" date="2018-06" db="EMBL/GenBank/DDBJ databases">
        <title>Comparative genomics reveals the genomic features of Rhizophagus irregularis, R. cerebriforme, R. diaphanum and Gigaspora rosea, and their symbiotic lifestyle signature.</title>
        <authorList>
            <person name="Morin E."/>
            <person name="San Clemente H."/>
            <person name="Chen E.C.H."/>
            <person name="De La Providencia I."/>
            <person name="Hainaut M."/>
            <person name="Kuo A."/>
            <person name="Kohler A."/>
            <person name="Murat C."/>
            <person name="Tang N."/>
            <person name="Roy S."/>
            <person name="Loubradou J."/>
            <person name="Henrissat B."/>
            <person name="Grigoriev I.V."/>
            <person name="Corradi N."/>
            <person name="Roux C."/>
            <person name="Martin F.M."/>
        </authorList>
    </citation>
    <scope>NUCLEOTIDE SEQUENCE [LARGE SCALE GENOMIC DNA]</scope>
    <source>
        <strain evidence="1 2">DAOM 227022</strain>
    </source>
</reference>